<reference evidence="1" key="1">
    <citation type="submission" date="2022-06" db="EMBL/GenBank/DDBJ databases">
        <title>Sequencing the genomes of 1000 actinobacteria strains.</title>
        <authorList>
            <person name="Klenk H.-P."/>
        </authorList>
    </citation>
    <scope>NUCLEOTIDE SEQUENCE</scope>
    <source>
        <strain evidence="1">DSM 46694</strain>
    </source>
</reference>
<comment type="caution">
    <text evidence="1">The sequence shown here is derived from an EMBL/GenBank/DDBJ whole genome shotgun (WGS) entry which is preliminary data.</text>
</comment>
<evidence type="ECO:0000313" key="2">
    <source>
        <dbReference type="Proteomes" id="UP001139648"/>
    </source>
</evidence>
<sequence length="427" mass="47003">MSQSASPPLDPVIPDGHVLAPSKIVWLECDAYMAGTSWHRRDWLRNFQLVGEALVRNTEPWMQTRHGMTWKSLMADAGVSRSTLGDRLKWRRERGLVLVVQTGSTVETREGTGWGRWDDGLGNIAAEYALICPVAVLEALYGEFWAEELGVDDGSCYVERPRRGTQAAIVADPMREEVPWPCETRCARPGFPQVEQPVDETRTLRLSVADLSSESVPNARPPLRTLAPFPLTASPATRGERIWAGERVRAEHVTVRGLSARDLGRIGRPLFELGATLGDFLHVLNVHPVEGQWASPVTGLGGLRGWWALVRLRRRLEARVAAWIGPDGALVAPLPSQAAAAARRQAWADAGGGWLERLERVVVQPDPPRPQQARAACPPSVPPEQVRAELRERLAGARTSWVAARESRVPGRLVAARRRAAGERAQA</sequence>
<proteinExistence type="predicted"/>
<accession>A0A9X2GXH2</accession>
<dbReference type="Proteomes" id="UP001139648">
    <property type="component" value="Unassembled WGS sequence"/>
</dbReference>
<gene>
    <name evidence="1" type="ORF">HD597_012849</name>
</gene>
<organism evidence="1 2">
    <name type="scientific">Nonomuraea thailandensis</name>
    <dbReference type="NCBI Taxonomy" id="1188745"/>
    <lineage>
        <taxon>Bacteria</taxon>
        <taxon>Bacillati</taxon>
        <taxon>Actinomycetota</taxon>
        <taxon>Actinomycetes</taxon>
        <taxon>Streptosporangiales</taxon>
        <taxon>Streptosporangiaceae</taxon>
        <taxon>Nonomuraea</taxon>
    </lineage>
</organism>
<protein>
    <submittedName>
        <fullName evidence="1">Uncharacterized protein</fullName>
    </submittedName>
</protein>
<name>A0A9X2GXH2_9ACTN</name>
<dbReference type="AlphaFoldDB" id="A0A9X2GXH2"/>
<keyword evidence="2" id="KW-1185">Reference proteome</keyword>
<dbReference type="EMBL" id="JAMZEB010000003">
    <property type="protein sequence ID" value="MCP2365745.1"/>
    <property type="molecule type" value="Genomic_DNA"/>
</dbReference>
<dbReference type="RefSeq" id="WP_253760222.1">
    <property type="nucleotide sequence ID" value="NZ_JAMZEB010000003.1"/>
</dbReference>
<evidence type="ECO:0000313" key="1">
    <source>
        <dbReference type="EMBL" id="MCP2365745.1"/>
    </source>
</evidence>